<evidence type="ECO:0000313" key="2">
    <source>
        <dbReference type="Proteomes" id="UP000294929"/>
    </source>
</evidence>
<organism evidence="1 2">
    <name type="scientific">Mycolicibacterium mucogenicum</name>
    <name type="common">Mycobacterium mucogenicum</name>
    <dbReference type="NCBI Taxonomy" id="56689"/>
    <lineage>
        <taxon>Bacteria</taxon>
        <taxon>Bacillati</taxon>
        <taxon>Actinomycetota</taxon>
        <taxon>Actinomycetes</taxon>
        <taxon>Mycobacteriales</taxon>
        <taxon>Mycobacteriaceae</taxon>
        <taxon>Mycolicibacterium</taxon>
    </lineage>
</organism>
<proteinExistence type="predicted"/>
<dbReference type="GO" id="GO:0016787">
    <property type="term" value="F:hydrolase activity"/>
    <property type="evidence" value="ECO:0007669"/>
    <property type="project" value="UniProtKB-KW"/>
</dbReference>
<gene>
    <name evidence="1" type="ORF">EUA03_19670</name>
</gene>
<dbReference type="AlphaFoldDB" id="A0A4R5WCS2"/>
<keyword evidence="1" id="KW-0378">Hydrolase</keyword>
<dbReference type="SUPFAM" id="SSF109604">
    <property type="entry name" value="HD-domain/PDEase-like"/>
    <property type="match status" value="1"/>
</dbReference>
<dbReference type="Gene3D" id="1.10.3210.10">
    <property type="entry name" value="Hypothetical protein af1432"/>
    <property type="match status" value="1"/>
</dbReference>
<dbReference type="EMBL" id="SDLO01000018">
    <property type="protein sequence ID" value="TDK86547.1"/>
    <property type="molecule type" value="Genomic_DNA"/>
</dbReference>
<sequence length="155" mass="16974">MRVCDALSRRVAASQASALEAAKAIAHREHSDQSDKAGQPYIGHVSRVAARVSDDHDAETVAWLHDVVEDTSVGLSDLGAEFAPHIVAAVDAITRRAGEDPADYYRRVRGNDLARRVKLADIADNSDPVRLANLDLATRERLERKYQYAREAVSA</sequence>
<accession>A0A4R5WCS2</accession>
<protein>
    <submittedName>
        <fullName evidence="1">Bifunctional (P)ppGpp synthetase/guanosine-3',5'-bis(Diphosphate) 3'-pyrophosphohydrolase</fullName>
    </submittedName>
</protein>
<dbReference type="Proteomes" id="UP000294929">
    <property type="component" value="Unassembled WGS sequence"/>
</dbReference>
<reference evidence="1 2" key="1">
    <citation type="submission" date="2019-01" db="EMBL/GenBank/DDBJ databases">
        <title>High-quality-draft genome sequences of five non-tuberculosis mycobacteriaceae isolated from a nosocomial environment.</title>
        <authorList>
            <person name="Tiago I."/>
            <person name="Alarico S."/>
            <person name="Pereira S.G."/>
            <person name="Coelho C."/>
            <person name="Maranha A."/>
            <person name="Empadinhas N."/>
        </authorList>
    </citation>
    <scope>NUCLEOTIDE SEQUENCE [LARGE SCALE GENOMIC DNA]</scope>
    <source>
        <strain evidence="1 2">24AIII</strain>
    </source>
</reference>
<name>A0A4R5WCS2_MYCMU</name>
<evidence type="ECO:0000313" key="1">
    <source>
        <dbReference type="EMBL" id="TDK86547.1"/>
    </source>
</evidence>
<comment type="caution">
    <text evidence="1">The sequence shown here is derived from an EMBL/GenBank/DDBJ whole genome shotgun (WGS) entry which is preliminary data.</text>
</comment>